<dbReference type="AlphaFoldDB" id="W2KBN8"/>
<sequence length="56" mass="6237">LPRLHCAKAALFGAREAFSLSVEELQERLQWVAKLVINADAMSMPPRALASLRTMQ</sequence>
<dbReference type="OrthoDB" id="117248at2759"/>
<feature type="non-terminal residue" evidence="1">
    <location>
        <position position="1"/>
    </location>
</feature>
<organism evidence="1">
    <name type="scientific">Phytophthora nicotianae</name>
    <name type="common">Potato buckeye rot agent</name>
    <name type="synonym">Phytophthora parasitica</name>
    <dbReference type="NCBI Taxonomy" id="4792"/>
    <lineage>
        <taxon>Eukaryota</taxon>
        <taxon>Sar</taxon>
        <taxon>Stramenopiles</taxon>
        <taxon>Oomycota</taxon>
        <taxon>Peronosporomycetes</taxon>
        <taxon>Peronosporales</taxon>
        <taxon>Peronosporaceae</taxon>
        <taxon>Phytophthora</taxon>
    </lineage>
</organism>
<accession>W2KBN8</accession>
<dbReference type="Proteomes" id="UP000054423">
    <property type="component" value="Unassembled WGS sequence"/>
</dbReference>
<protein>
    <submittedName>
        <fullName evidence="1">Uncharacterized protein</fullName>
    </submittedName>
</protein>
<evidence type="ECO:0000313" key="1">
    <source>
        <dbReference type="EMBL" id="ETL81994.1"/>
    </source>
</evidence>
<reference evidence="1" key="1">
    <citation type="submission" date="2013-11" db="EMBL/GenBank/DDBJ databases">
        <title>The Genome Sequence of Phytophthora parasitica CHvinca01.</title>
        <authorList>
            <consortium name="The Broad Institute Genomics Platform"/>
            <person name="Russ C."/>
            <person name="Tyler B."/>
            <person name="Panabieres F."/>
            <person name="Shan W."/>
            <person name="Tripathy S."/>
            <person name="Grunwald N."/>
            <person name="Machado M."/>
            <person name="Johnson C.S."/>
            <person name="Arredondo F."/>
            <person name="Hong C."/>
            <person name="Coffey M."/>
            <person name="Young S.K."/>
            <person name="Zeng Q."/>
            <person name="Gargeya S."/>
            <person name="Fitzgerald M."/>
            <person name="Abouelleil A."/>
            <person name="Alvarado L."/>
            <person name="Chapman S.B."/>
            <person name="Gainer-Dewar J."/>
            <person name="Goldberg J."/>
            <person name="Griggs A."/>
            <person name="Gujja S."/>
            <person name="Hansen M."/>
            <person name="Howarth C."/>
            <person name="Imamovic A."/>
            <person name="Ireland A."/>
            <person name="Larimer J."/>
            <person name="McCowan C."/>
            <person name="Murphy C."/>
            <person name="Pearson M."/>
            <person name="Poon T.W."/>
            <person name="Priest M."/>
            <person name="Roberts A."/>
            <person name="Saif S."/>
            <person name="Shea T."/>
            <person name="Sykes S."/>
            <person name="Wortman J."/>
            <person name="Nusbaum C."/>
            <person name="Birren B."/>
        </authorList>
    </citation>
    <scope>NUCLEOTIDE SEQUENCE [LARGE SCALE GENOMIC DNA]</scope>
    <source>
        <strain evidence="1">CHvinca01</strain>
    </source>
</reference>
<proteinExistence type="predicted"/>
<dbReference type="EMBL" id="KI682399">
    <property type="protein sequence ID" value="ETL81994.1"/>
    <property type="molecule type" value="Genomic_DNA"/>
</dbReference>
<name>W2KBN8_PHYNI</name>
<gene>
    <name evidence="1" type="ORF">L917_17779</name>
</gene>